<evidence type="ECO:0000313" key="2">
    <source>
        <dbReference type="EMBL" id="GHJ88741.1"/>
    </source>
</evidence>
<keyword evidence="3" id="KW-1185">Reference proteome</keyword>
<feature type="region of interest" description="Disordered" evidence="1">
    <location>
        <begin position="201"/>
        <end position="230"/>
    </location>
</feature>
<dbReference type="Gene3D" id="1.25.40.20">
    <property type="entry name" value="Ankyrin repeat-containing domain"/>
    <property type="match status" value="1"/>
</dbReference>
<sequence>MPSLGDLPPELLYEIHHLSLSEHLPLATRYLHAVLAHPTPLRAAHWLIAKYHPPSATADTSRFLSRALECGVCELDVLAHIERIFALERDAAAPDHPTPWFHLTSSKATLLCPTLPKRIFRPRSTASHITHPTHPLLTHLLTTYRSSPNSHRGYPLSRAVLAADIPLITLLLRAGADPAQRDHLAVEIALKRRDLASLRLLLDGPPSDTTDAPRPAKRRKHTRSEPASVSGVRLSQALVDTALTKGTPEIIHYIIHEKGYMPSLRSIVKLK</sequence>
<evidence type="ECO:0008006" key="4">
    <source>
        <dbReference type="Google" id="ProtNLM"/>
    </source>
</evidence>
<dbReference type="InterPro" id="IPR036770">
    <property type="entry name" value="Ankyrin_rpt-contain_sf"/>
</dbReference>
<dbReference type="OrthoDB" id="539213at2759"/>
<dbReference type="AlphaFoldDB" id="A0A8H3TW90"/>
<gene>
    <name evidence="2" type="ORF">NliqN6_5143</name>
</gene>
<organism evidence="2 3">
    <name type="scientific">Naganishia liquefaciens</name>
    <dbReference type="NCBI Taxonomy" id="104408"/>
    <lineage>
        <taxon>Eukaryota</taxon>
        <taxon>Fungi</taxon>
        <taxon>Dikarya</taxon>
        <taxon>Basidiomycota</taxon>
        <taxon>Agaricomycotina</taxon>
        <taxon>Tremellomycetes</taxon>
        <taxon>Filobasidiales</taxon>
        <taxon>Filobasidiaceae</taxon>
        <taxon>Naganishia</taxon>
    </lineage>
</organism>
<comment type="caution">
    <text evidence="2">The sequence shown here is derived from an EMBL/GenBank/DDBJ whole genome shotgun (WGS) entry which is preliminary data.</text>
</comment>
<accession>A0A8H3TW90</accession>
<evidence type="ECO:0000256" key="1">
    <source>
        <dbReference type="SAM" id="MobiDB-lite"/>
    </source>
</evidence>
<reference evidence="2" key="1">
    <citation type="submission" date="2020-07" db="EMBL/GenBank/DDBJ databases">
        <title>Draft Genome Sequence of a Deep-Sea Yeast, Naganishia (Cryptococcus) liquefaciens strain N6.</title>
        <authorList>
            <person name="Han Y.W."/>
            <person name="Kajitani R."/>
            <person name="Morimoto H."/>
            <person name="Parhat M."/>
            <person name="Tsubouchi H."/>
            <person name="Bakenova O."/>
            <person name="Ogata M."/>
            <person name="Argunhan B."/>
            <person name="Aoki R."/>
            <person name="Kajiwara S."/>
            <person name="Itoh T."/>
            <person name="Iwasaki H."/>
        </authorList>
    </citation>
    <scope>NUCLEOTIDE SEQUENCE</scope>
    <source>
        <strain evidence="2">N6</strain>
    </source>
</reference>
<evidence type="ECO:0000313" key="3">
    <source>
        <dbReference type="Proteomes" id="UP000620104"/>
    </source>
</evidence>
<name>A0A8H3TW90_9TREE</name>
<proteinExistence type="predicted"/>
<protein>
    <recommendedName>
        <fullName evidence="4">Ankyrin repeat domain-containing protein</fullName>
    </recommendedName>
</protein>
<dbReference type="EMBL" id="BLZA01000030">
    <property type="protein sequence ID" value="GHJ88741.1"/>
    <property type="molecule type" value="Genomic_DNA"/>
</dbReference>
<dbReference type="Proteomes" id="UP000620104">
    <property type="component" value="Unassembled WGS sequence"/>
</dbReference>